<dbReference type="InterPro" id="IPR047689">
    <property type="entry name" value="CopD"/>
</dbReference>
<dbReference type="GO" id="GO:0005886">
    <property type="term" value="C:plasma membrane"/>
    <property type="evidence" value="ECO:0007669"/>
    <property type="project" value="UniProtKB-SubCell"/>
</dbReference>
<gene>
    <name evidence="8" type="primary">copD</name>
    <name evidence="8" type="ORF">GR212_18710</name>
</gene>
<dbReference type="InterPro" id="IPR032694">
    <property type="entry name" value="CopC/D"/>
</dbReference>
<evidence type="ECO:0000256" key="6">
    <source>
        <dbReference type="SAM" id="Phobius"/>
    </source>
</evidence>
<dbReference type="GO" id="GO:0006825">
    <property type="term" value="P:copper ion transport"/>
    <property type="evidence" value="ECO:0007669"/>
    <property type="project" value="InterPro"/>
</dbReference>
<reference evidence="8 9" key="1">
    <citation type="submission" date="2019-12" db="EMBL/GenBank/DDBJ databases">
        <title>Rhizobium genotypes associated with high levels of biological nitrogen fixation by grain legumes in a temperate-maritime cropping system.</title>
        <authorList>
            <person name="Maluk M."/>
            <person name="Francesc Ferrando Molina F."/>
            <person name="Lopez Del Egido L."/>
            <person name="Lafos M."/>
            <person name="Langarica-Fuentes A."/>
            <person name="Gebre Yohannes G."/>
            <person name="Young M.W."/>
            <person name="Martin P."/>
            <person name="Gantlett R."/>
            <person name="Kenicer G."/>
            <person name="Hawes C."/>
            <person name="Begg G.S."/>
            <person name="Quilliam R.S."/>
            <person name="Squire G.R."/>
            <person name="Poole P.S."/>
            <person name="Young P.W."/>
            <person name="Iannetta P.M."/>
            <person name="James E.K."/>
        </authorList>
    </citation>
    <scope>NUCLEOTIDE SEQUENCE [LARGE SCALE GENOMIC DNA]</scope>
    <source>
        <strain evidence="8 9">JHI1118</strain>
    </source>
</reference>
<feature type="transmembrane region" description="Helical" evidence="6">
    <location>
        <begin position="231"/>
        <end position="253"/>
    </location>
</feature>
<organism evidence="8 9">
    <name type="scientific">Rhizobium lusitanum</name>
    <dbReference type="NCBI Taxonomy" id="293958"/>
    <lineage>
        <taxon>Bacteria</taxon>
        <taxon>Pseudomonadati</taxon>
        <taxon>Pseudomonadota</taxon>
        <taxon>Alphaproteobacteria</taxon>
        <taxon>Hyphomicrobiales</taxon>
        <taxon>Rhizobiaceae</taxon>
        <taxon>Rhizobium/Agrobacterium group</taxon>
        <taxon>Rhizobium</taxon>
    </lineage>
</organism>
<evidence type="ECO:0000256" key="2">
    <source>
        <dbReference type="ARBA" id="ARBA00022475"/>
    </source>
</evidence>
<dbReference type="PANTHER" id="PTHR34820">
    <property type="entry name" value="INNER MEMBRANE PROTEIN YEBZ"/>
    <property type="match status" value="1"/>
</dbReference>
<keyword evidence="5 6" id="KW-0472">Membrane</keyword>
<dbReference type="PANTHER" id="PTHR34820:SF4">
    <property type="entry name" value="INNER MEMBRANE PROTEIN YEBZ"/>
    <property type="match status" value="1"/>
</dbReference>
<dbReference type="Proteomes" id="UP000483035">
    <property type="component" value="Unassembled WGS sequence"/>
</dbReference>
<feature type="transmembrane region" description="Helical" evidence="6">
    <location>
        <begin position="84"/>
        <end position="108"/>
    </location>
</feature>
<dbReference type="NCBIfam" id="NF033808">
    <property type="entry name" value="copper_CopD"/>
    <property type="match status" value="1"/>
</dbReference>
<proteinExistence type="predicted"/>
<feature type="transmembrane region" description="Helical" evidence="6">
    <location>
        <begin position="120"/>
        <end position="139"/>
    </location>
</feature>
<keyword evidence="2" id="KW-1003">Cell membrane</keyword>
<feature type="transmembrane region" description="Helical" evidence="6">
    <location>
        <begin position="265"/>
        <end position="288"/>
    </location>
</feature>
<keyword evidence="3 6" id="KW-0812">Transmembrane</keyword>
<name>A0A6L9UBV5_9HYPH</name>
<dbReference type="EMBL" id="WUEY01000008">
    <property type="protein sequence ID" value="NEI71617.1"/>
    <property type="molecule type" value="Genomic_DNA"/>
</dbReference>
<feature type="transmembrane region" description="Helical" evidence="6">
    <location>
        <begin position="151"/>
        <end position="174"/>
    </location>
</feature>
<evidence type="ECO:0000256" key="3">
    <source>
        <dbReference type="ARBA" id="ARBA00022692"/>
    </source>
</evidence>
<dbReference type="Pfam" id="PF05425">
    <property type="entry name" value="CopD"/>
    <property type="match status" value="1"/>
</dbReference>
<comment type="caution">
    <text evidence="8">The sequence shown here is derived from an EMBL/GenBank/DDBJ whole genome shotgun (WGS) entry which is preliminary data.</text>
</comment>
<feature type="transmembrane region" description="Helical" evidence="6">
    <location>
        <begin position="195"/>
        <end position="219"/>
    </location>
</feature>
<protein>
    <submittedName>
        <fullName evidence="8">Copper homeostasis membrane protein CopD</fullName>
    </submittedName>
</protein>
<dbReference type="InterPro" id="IPR008457">
    <property type="entry name" value="Cu-R_CopD_dom"/>
</dbReference>
<evidence type="ECO:0000256" key="5">
    <source>
        <dbReference type="ARBA" id="ARBA00023136"/>
    </source>
</evidence>
<feature type="domain" description="Copper resistance protein D" evidence="7">
    <location>
        <begin position="189"/>
        <end position="288"/>
    </location>
</feature>
<evidence type="ECO:0000313" key="9">
    <source>
        <dbReference type="Proteomes" id="UP000483035"/>
    </source>
</evidence>
<comment type="subcellular location">
    <subcellularLocation>
        <location evidence="1">Cell membrane</location>
        <topology evidence="1">Multi-pass membrane protein</topology>
    </subcellularLocation>
</comment>
<evidence type="ECO:0000256" key="4">
    <source>
        <dbReference type="ARBA" id="ARBA00022989"/>
    </source>
</evidence>
<evidence type="ECO:0000259" key="7">
    <source>
        <dbReference type="Pfam" id="PF05425"/>
    </source>
</evidence>
<sequence>MIVADWIWIIGRATIDAALMLLWGCFGYVALAATPPLRSAMTQHLAGISAGCIALLSFATLAILPAQIAEVTDSWRSAIDPETAISFLTLTSSGHAWICLAAGSLLLVSVRAMAPDRGAVQAILAGLMLSSLALTGHAAMNSGAARGWHAAIDIVHLLSAGAWLGGLVGFVLVMRANRRPGLRPEAIPALRRFSTLGHIAVALVLLSGGANTLLVVGHLPTDLRSAYQTKLLMKIGLVAIMALTAMINRYAFVPLLRRRSRWAERALSAGAVFELAVGAAVIALVAALGTEDPA</sequence>
<evidence type="ECO:0000313" key="8">
    <source>
        <dbReference type="EMBL" id="NEI71617.1"/>
    </source>
</evidence>
<feature type="transmembrane region" description="Helical" evidence="6">
    <location>
        <begin position="45"/>
        <end position="64"/>
    </location>
</feature>
<evidence type="ECO:0000256" key="1">
    <source>
        <dbReference type="ARBA" id="ARBA00004651"/>
    </source>
</evidence>
<accession>A0A6L9UBV5</accession>
<keyword evidence="4 6" id="KW-1133">Transmembrane helix</keyword>
<feature type="transmembrane region" description="Helical" evidence="6">
    <location>
        <begin position="6"/>
        <end position="33"/>
    </location>
</feature>
<dbReference type="AlphaFoldDB" id="A0A6L9UBV5"/>